<name>A0AAD9JF03_9ANNE</name>
<feature type="compositionally biased region" description="Basic and acidic residues" evidence="3">
    <location>
        <begin position="1168"/>
        <end position="1183"/>
    </location>
</feature>
<dbReference type="PANTHER" id="PTHR23412">
    <property type="entry name" value="STEREOCILIN RELATED"/>
    <property type="match status" value="1"/>
</dbReference>
<feature type="compositionally biased region" description="Gly residues" evidence="3">
    <location>
        <begin position="1006"/>
        <end position="1044"/>
    </location>
</feature>
<sequence length="2202" mass="240137">MDILYFIWWQDNCVVKTLSDHMKSLNTSTFKKAWGSMKSFQKSLSSHIQLNRLFNNITEVEDLVNETESEAKCTKSLTVQQIPESLILFANQKQLKREMDNASPEQKHSMFRIIRKFKQGCKKNSMFGGRRMKPDEEERELRKPDLTTVASCDNLADDGEWKLNTADDVADKMTCSLYEHPKKLVELCEPLAQLKDEERDAVMEHTLRSPPYKVPLSEGVEQIYGPREQYERPQAMENIAETMAKQLKTISANQSASAHCVMKHIPIDELKKAPFLSKIENKKAFCQQMATTDHTNVNLTEVNAKLKFCSEVGVPMTEQGELLVSADPEDLAGVTADELIDNPQMSYFICRLDSLQQMANKLAEIYGKDLAKMDASALSAMLPLLLGLEEPSDCLTIYRSNYGDILEALKKIMNTCMGDIVEAAKKRLARIVDLCEDDNLYTDMGESPSRRKRSAQYDVNVKLYNCKEVMEINPVSRSVGYLSQLSCDVFLPTSDCLAELTDVDGYSFEQLQQLAKRFFKCNSGSQIAADMKSQLCVIMLGITNVTQLNNILFTSEFNIECSGSKTNTRIKSDQMTAFFMKYLKDNDITSVSGLTKEHIAEMGIILCGIPVKDIAEFKSYSEMASIIDTYQCFDDDQLKAWADKNMETFGKDIDPASMERLYYVAAGLSDEIYSKFTDAHVQSILDPVFSKISAKKLNLLTISALCAISKNQAANIPEKVMELLSNTAHDVITSIMKEMESELCQQIDEEINGKPDDDIDEPDDGEKPGFGGEDGGSEKPGFGGEDGGSEKPGFGGEDDGSEKPGFGGDDGDDEKPGFGGEDGDDEKPGFGGEDGDDEKPDFGGEDGGSDKPGFGGEDGDDEKPGFGGEDGGGEKPGFGGEDGGGEKPGFGGEDGDGEKPGFGGGDADDEKPGFGGEDGDGRKPDFGGEDGGGEKPGFGGEDGDGEKPGFGGGDGDGEKPGFGGEDGDGEKPGFGGENGDGEKPGFGGEDGDGRKPSFGDGEKPDFGGGDGDGEKPGFGGGDGDGEKPGFGGENGNGEKPGFGGEDGDGRKPGFGDGEKPGFGGEDSDGRKPDFGGEDGDGRKPSFGGEHGDGEKSGFGDGEKPGFGGDDGDGRKPSFGGEHGDGEKSGFGDGEKPGFGGEDSDGRKPGFGGEHGDGEKPGFGGEVVDGEKPSMDFGHGDKGVEGMGNERGGGNEQGDGKGKKGGMGSSMPGMSSGRSKPPTMDLDQIEEYKPMPSTYDFGHAHESLGSLTAEDMKSVDVHRVPTSSIKDLDDESILAIGEDVCDSPDQDKKAFVKSKIRDMYKKLNSDQIRRVMGCVPVDMIETADATTLLPMMKESKIGKDTPQSGTIINFPWSMMFGSGEYWRDPIGDSPPTWSQAQMMAEKTTDIMKNALSGKEGPPPGEILQAAGSVLCLMPTKIFQEAVDAVHDQPDLLKELMQNYTANCGNRDPLRVKLLADSLSKTVTLKNKTKEQLKEAMINNTEAVCSASQELKNLPDDDDLLETAMAHCAKTRKQMASRGSTSFKNLQKFFTQTDGVSSNWQQKFRKHDWSKVDVSKEGVLDYFVPLMKSDYENITKPRVCTDQKLPDVLGYPQVALGSMMYYFCKEEYKNDFAKYKQLGIHAPNSEIKKYASPADVRNLKKAIYMVPKAKFTALSEVANKDFNPKDSSTFQNAQYTMIGLPMSKFNETKEEDRGILCDMMACNAITALSSEDIEEKLTFCKKYLNWENFLCAHSPAIKEQFMVAASGLTMKTIDKLNTTCSEINDNLVGLAAAVTSCDVRKWLYDCAKENGRGFAKKDDLDVYSQLVDQISSEDFDMISDENKCSMWTDVIREESKRRTDLIDFRMNINSAISQSGCYGVNNTVTIEYVLAMKKSCDKFNRRKRETSGLTCSEFLSYGNNREFLVSAKDISSMAKEEFEECIIDIGGTSGFQTEHWQAAAEIAKQIYGDVSTWTSQTLKDIGGITSGLSINDMKKLKLTDLEAASVVGSNGAWDNAKLATAFANFKKDYLDDDMANINATHLMAISELNCGATSEDITNIKPIVYCDAADKIGSLKYCEPSQKQAYVRLAKDPVCFGNDIGAWSPDSIRLLGSQLGGLEHDDIPKLNGDQLMEIDRLAIEELPPNIVNAFSLDQLQMFDPDQVSVFTPEQMQSLDPEKRQVVKQKQETTKSNDDQENDAVLFSSSVLLLIVTFVMNVLHL</sequence>
<feature type="compositionally biased region" description="Gly residues" evidence="3">
    <location>
        <begin position="972"/>
        <end position="988"/>
    </location>
</feature>
<feature type="compositionally biased region" description="Basic and acidic residues" evidence="3">
    <location>
        <begin position="1067"/>
        <end position="1103"/>
    </location>
</feature>
<evidence type="ECO:0000256" key="1">
    <source>
        <dbReference type="ARBA" id="ARBA00022729"/>
    </source>
</evidence>
<feature type="compositionally biased region" description="Gly residues" evidence="3">
    <location>
        <begin position="948"/>
        <end position="964"/>
    </location>
</feature>
<feature type="compositionally biased region" description="Gly residues" evidence="3">
    <location>
        <begin position="1184"/>
        <end position="1196"/>
    </location>
</feature>
<keyword evidence="1" id="KW-0732">Signal</keyword>
<feature type="compositionally biased region" description="Basic and acidic residues" evidence="3">
    <location>
        <begin position="1143"/>
        <end position="1159"/>
    </location>
</feature>
<comment type="caution">
    <text evidence="4">The sequence shown here is derived from an EMBL/GenBank/DDBJ whole genome shotgun (WGS) entry which is preliminary data.</text>
</comment>
<keyword evidence="2" id="KW-0325">Glycoprotein</keyword>
<dbReference type="InterPro" id="IPR026664">
    <property type="entry name" value="Stereocilin-rel"/>
</dbReference>
<protein>
    <submittedName>
        <fullName evidence="4">Uncharacterized protein</fullName>
    </submittedName>
</protein>
<keyword evidence="5" id="KW-1185">Reference proteome</keyword>
<proteinExistence type="predicted"/>
<dbReference type="EMBL" id="JAODUP010000364">
    <property type="protein sequence ID" value="KAK2151408.1"/>
    <property type="molecule type" value="Genomic_DNA"/>
</dbReference>
<feature type="compositionally biased region" description="Basic and acidic residues" evidence="3">
    <location>
        <begin position="991"/>
        <end position="1005"/>
    </location>
</feature>
<evidence type="ECO:0000256" key="2">
    <source>
        <dbReference type="ARBA" id="ARBA00023180"/>
    </source>
</evidence>
<organism evidence="4 5">
    <name type="scientific">Paralvinella palmiformis</name>
    <dbReference type="NCBI Taxonomy" id="53620"/>
    <lineage>
        <taxon>Eukaryota</taxon>
        <taxon>Metazoa</taxon>
        <taxon>Spiralia</taxon>
        <taxon>Lophotrochozoa</taxon>
        <taxon>Annelida</taxon>
        <taxon>Polychaeta</taxon>
        <taxon>Sedentaria</taxon>
        <taxon>Canalipalpata</taxon>
        <taxon>Terebellida</taxon>
        <taxon>Terebelliformia</taxon>
        <taxon>Alvinellidae</taxon>
        <taxon>Paralvinella</taxon>
    </lineage>
</organism>
<dbReference type="PANTHER" id="PTHR23412:SF17">
    <property type="entry name" value="OTOANCORIN"/>
    <property type="match status" value="1"/>
</dbReference>
<reference evidence="4" key="1">
    <citation type="journal article" date="2023" name="Mol. Biol. Evol.">
        <title>Third-Generation Sequencing Reveals the Adaptive Role of the Epigenome in Three Deep-Sea Polychaetes.</title>
        <authorList>
            <person name="Perez M."/>
            <person name="Aroh O."/>
            <person name="Sun Y."/>
            <person name="Lan Y."/>
            <person name="Juniper S.K."/>
            <person name="Young C.R."/>
            <person name="Angers B."/>
            <person name="Qian P.Y."/>
        </authorList>
    </citation>
    <scope>NUCLEOTIDE SEQUENCE</scope>
    <source>
        <strain evidence="4">P08H-3</strain>
    </source>
</reference>
<evidence type="ECO:0000313" key="4">
    <source>
        <dbReference type="EMBL" id="KAK2151408.1"/>
    </source>
</evidence>
<accession>A0AAD9JF03</accession>
<feature type="compositionally biased region" description="Basic and acidic residues" evidence="3">
    <location>
        <begin position="1047"/>
        <end position="1059"/>
    </location>
</feature>
<evidence type="ECO:0000256" key="3">
    <source>
        <dbReference type="SAM" id="MobiDB-lite"/>
    </source>
</evidence>
<feature type="compositionally biased region" description="Basic and acidic residues" evidence="3">
    <location>
        <begin position="1111"/>
        <end position="1135"/>
    </location>
</feature>
<feature type="compositionally biased region" description="Gly residues" evidence="3">
    <location>
        <begin position="865"/>
        <end position="892"/>
    </location>
</feature>
<feature type="region of interest" description="Disordered" evidence="3">
    <location>
        <begin position="751"/>
        <end position="1223"/>
    </location>
</feature>
<gene>
    <name evidence="4" type="ORF">LSH36_364g02062</name>
</gene>
<dbReference type="GO" id="GO:0009986">
    <property type="term" value="C:cell surface"/>
    <property type="evidence" value="ECO:0007669"/>
    <property type="project" value="TreeGrafter"/>
</dbReference>
<dbReference type="GO" id="GO:0007160">
    <property type="term" value="P:cell-matrix adhesion"/>
    <property type="evidence" value="ECO:0007669"/>
    <property type="project" value="TreeGrafter"/>
</dbReference>
<dbReference type="Proteomes" id="UP001208570">
    <property type="component" value="Unassembled WGS sequence"/>
</dbReference>
<evidence type="ECO:0000313" key="5">
    <source>
        <dbReference type="Proteomes" id="UP001208570"/>
    </source>
</evidence>